<evidence type="ECO:0000313" key="5">
    <source>
        <dbReference type="EMBL" id="CAD8156113.1"/>
    </source>
</evidence>
<dbReference type="OMA" id="CLIAYQN"/>
<dbReference type="PANTHER" id="PTHR19877">
    <property type="entry name" value="EUKARYOTIC TRANSLATION INITIATION FACTOR 3 SUBUNIT I"/>
    <property type="match status" value="1"/>
</dbReference>
<dbReference type="AlphaFoldDB" id="A0A8S1TVZ4"/>
<protein>
    <recommendedName>
        <fullName evidence="4">Anaphase-promoting complex subunit 4-like WD40 domain-containing protein</fullName>
    </recommendedName>
</protein>
<keyword evidence="1 3" id="KW-0853">WD repeat</keyword>
<keyword evidence="6" id="KW-1185">Reference proteome</keyword>
<gene>
    <name evidence="5" type="ORF">POCTA_138.1.T0310298</name>
</gene>
<feature type="repeat" description="WD" evidence="3">
    <location>
        <begin position="136"/>
        <end position="177"/>
    </location>
</feature>
<dbReference type="Proteomes" id="UP000683925">
    <property type="component" value="Unassembled WGS sequence"/>
</dbReference>
<dbReference type="InterPro" id="IPR001680">
    <property type="entry name" value="WD40_rpt"/>
</dbReference>
<dbReference type="GO" id="GO:0003723">
    <property type="term" value="F:RNA binding"/>
    <property type="evidence" value="ECO:0007669"/>
    <property type="project" value="TreeGrafter"/>
</dbReference>
<dbReference type="InterPro" id="IPR024977">
    <property type="entry name" value="Apc4-like_WD40_dom"/>
</dbReference>
<comment type="caution">
    <text evidence="5">The sequence shown here is derived from an EMBL/GenBank/DDBJ whole genome shotgun (WGS) entry which is preliminary data.</text>
</comment>
<evidence type="ECO:0000313" key="6">
    <source>
        <dbReference type="Proteomes" id="UP000683925"/>
    </source>
</evidence>
<evidence type="ECO:0000256" key="2">
    <source>
        <dbReference type="ARBA" id="ARBA00022737"/>
    </source>
</evidence>
<dbReference type="PROSITE" id="PS50082">
    <property type="entry name" value="WD_REPEATS_2"/>
    <property type="match status" value="1"/>
</dbReference>
<keyword evidence="2" id="KW-0677">Repeat</keyword>
<organism evidence="5 6">
    <name type="scientific">Paramecium octaurelia</name>
    <dbReference type="NCBI Taxonomy" id="43137"/>
    <lineage>
        <taxon>Eukaryota</taxon>
        <taxon>Sar</taxon>
        <taxon>Alveolata</taxon>
        <taxon>Ciliophora</taxon>
        <taxon>Intramacronucleata</taxon>
        <taxon>Oligohymenophorea</taxon>
        <taxon>Peniculida</taxon>
        <taxon>Parameciidae</taxon>
        <taxon>Paramecium</taxon>
    </lineage>
</organism>
<evidence type="ECO:0000259" key="4">
    <source>
        <dbReference type="Pfam" id="PF12894"/>
    </source>
</evidence>
<evidence type="ECO:0000256" key="3">
    <source>
        <dbReference type="PROSITE-ProRule" id="PRU00221"/>
    </source>
</evidence>
<dbReference type="Pfam" id="PF12894">
    <property type="entry name" value="ANAPC4_WD40"/>
    <property type="match status" value="1"/>
</dbReference>
<dbReference type="EMBL" id="CAJJDP010000031">
    <property type="protein sequence ID" value="CAD8156113.1"/>
    <property type="molecule type" value="Genomic_DNA"/>
</dbReference>
<reference evidence="5" key="1">
    <citation type="submission" date="2021-01" db="EMBL/GenBank/DDBJ databases">
        <authorList>
            <consortium name="Genoscope - CEA"/>
            <person name="William W."/>
        </authorList>
    </citation>
    <scope>NUCLEOTIDE SEQUENCE</scope>
</reference>
<evidence type="ECO:0000256" key="1">
    <source>
        <dbReference type="ARBA" id="ARBA00022574"/>
    </source>
</evidence>
<dbReference type="SMART" id="SM00320">
    <property type="entry name" value="WD40"/>
    <property type="match status" value="3"/>
</dbReference>
<feature type="domain" description="Anaphase-promoting complex subunit 4-like WD40" evidence="4">
    <location>
        <begin position="130"/>
        <end position="190"/>
    </location>
</feature>
<dbReference type="OrthoDB" id="308449at2759"/>
<proteinExistence type="predicted"/>
<sequence length="363" mass="42609">MESSNKRQTCKTMKIIPFSNTYTNFVNDQDKVICFSKQSCKCPLYKLTSSKIIRNFELKKQPRIMQIIDKNKLMIGEQNGDIQIIDISTAKLIKNLSNHAYQVIQIIPFEDQYMITTCQNKEARIWDFKNLKQIYKINHSIAVKQIYFSKNGQNVILVAYDGSVKVYSTQTGEFINQINHNIQQVYYIKYFQHIDQCLIAYQNKQARQVLLWDIHEFKIKQTLQGLDFRIEDVYLNSNNLDLAVTISNSNKFIIYNILTQEIKAEIKVEVAYEKPIHVEFTKNNHLILNHQQNIIVYSENGKFQQFLSTPIEMKVSYLKIIVSQNPVDNRKCILKNEQKITQDEETNHNQIWLQAPSYFAPIG</sequence>
<name>A0A8S1TVZ4_PAROT</name>
<accession>A0A8S1TVZ4</accession>